<organism evidence="3 4">
    <name type="scientific">Mucilaginibacter litoreus</name>
    <dbReference type="NCBI Taxonomy" id="1048221"/>
    <lineage>
        <taxon>Bacteria</taxon>
        <taxon>Pseudomonadati</taxon>
        <taxon>Bacteroidota</taxon>
        <taxon>Sphingobacteriia</taxon>
        <taxon>Sphingobacteriales</taxon>
        <taxon>Sphingobacteriaceae</taxon>
        <taxon>Mucilaginibacter</taxon>
    </lineage>
</organism>
<reference evidence="4" key="1">
    <citation type="journal article" date="2019" name="Int. J. Syst. Evol. Microbiol.">
        <title>The Global Catalogue of Microorganisms (GCM) 10K type strain sequencing project: providing services to taxonomists for standard genome sequencing and annotation.</title>
        <authorList>
            <consortium name="The Broad Institute Genomics Platform"/>
            <consortium name="The Broad Institute Genome Sequencing Center for Infectious Disease"/>
            <person name="Wu L."/>
            <person name="Ma J."/>
        </authorList>
    </citation>
    <scope>NUCLEOTIDE SEQUENCE [LARGE SCALE GENOMIC DNA]</scope>
    <source>
        <strain evidence="4">CCUG 61484</strain>
    </source>
</reference>
<dbReference type="InterPro" id="IPR013783">
    <property type="entry name" value="Ig-like_fold"/>
</dbReference>
<gene>
    <name evidence="3" type="ORF">ACFQZX_00765</name>
</gene>
<evidence type="ECO:0000313" key="3">
    <source>
        <dbReference type="EMBL" id="MFD0792124.1"/>
    </source>
</evidence>
<feature type="region of interest" description="Disordered" evidence="1">
    <location>
        <begin position="175"/>
        <end position="199"/>
    </location>
</feature>
<dbReference type="InterPro" id="IPR032179">
    <property type="entry name" value="Cry22Aa_Ig-like"/>
</dbReference>
<dbReference type="EMBL" id="JBHTHZ010000001">
    <property type="protein sequence ID" value="MFD0792124.1"/>
    <property type="molecule type" value="Genomic_DNA"/>
</dbReference>
<evidence type="ECO:0000313" key="4">
    <source>
        <dbReference type="Proteomes" id="UP001597010"/>
    </source>
</evidence>
<comment type="caution">
    <text evidence="3">The sequence shown here is derived from an EMBL/GenBank/DDBJ whole genome shotgun (WGS) entry which is preliminary data.</text>
</comment>
<dbReference type="Gene3D" id="2.60.40.10">
    <property type="entry name" value="Immunoglobulins"/>
    <property type="match status" value="1"/>
</dbReference>
<accession>A0ABW3APE0</accession>
<keyword evidence="4" id="KW-1185">Reference proteome</keyword>
<dbReference type="Proteomes" id="UP001597010">
    <property type="component" value="Unassembled WGS sequence"/>
</dbReference>
<dbReference type="PROSITE" id="PS51257">
    <property type="entry name" value="PROKAR_LIPOPROTEIN"/>
    <property type="match status" value="1"/>
</dbReference>
<feature type="domain" description="Pesticidal crystal protein Cry22Aa Ig-like" evidence="2">
    <location>
        <begin position="43"/>
        <end position="111"/>
    </location>
</feature>
<evidence type="ECO:0000256" key="1">
    <source>
        <dbReference type="SAM" id="MobiDB-lite"/>
    </source>
</evidence>
<protein>
    <submittedName>
        <fullName evidence="3">DUF5011 domain-containing protein</fullName>
    </submittedName>
</protein>
<sequence length="221" mass="23230">MKRYLTYIVIIFAAVIFGSCGKDSFDYKEGYVGSSKITVYPIITVTGDDYIVVPKGTAYTDPGATAKVGNDNVDVATKSPVNVNAAGVYTITYSATNSDGYSATATRRVVVYSTDASAKNNDFSGNYARTTNGSVAEWTKIAPGVYSVFNPGGAPGTDLTVIVFNQTGNEVYIPQQNASDGSLTSSSDESSTPGPNGTLTKYSMVIVNAGYGAAVRTFNKQ</sequence>
<evidence type="ECO:0000259" key="2">
    <source>
        <dbReference type="Pfam" id="PF16403"/>
    </source>
</evidence>
<dbReference type="Pfam" id="PF16403">
    <property type="entry name" value="Bact_surface_Ig-like"/>
    <property type="match status" value="1"/>
</dbReference>
<proteinExistence type="predicted"/>
<name>A0ABW3APE0_9SPHI</name>
<dbReference type="RefSeq" id="WP_377110833.1">
    <property type="nucleotide sequence ID" value="NZ_JBHTHZ010000001.1"/>
</dbReference>
<feature type="compositionally biased region" description="Low complexity" evidence="1">
    <location>
        <begin position="179"/>
        <end position="195"/>
    </location>
</feature>